<comment type="caution">
    <text evidence="11">The sequence shown here is derived from an EMBL/GenBank/DDBJ whole genome shotgun (WGS) entry which is preliminary data.</text>
</comment>
<dbReference type="EMBL" id="PXVC01000052">
    <property type="protein sequence ID" value="PSI01060.1"/>
    <property type="molecule type" value="Genomic_DNA"/>
</dbReference>
<accession>A0A2P7ECX0</accession>
<sequence length="95" mass="10997">MTKEQLWVIAYDSPCNKRRSKLAKLLLGYGVRIQLSVFECRLRKAEIVILKQRLSKLINTAQDSVRFWPVPEQSCSKIEQMGVSVDSSVWEDQII</sequence>
<evidence type="ECO:0000256" key="8">
    <source>
        <dbReference type="ARBA" id="ARBA00023118"/>
    </source>
</evidence>
<dbReference type="NCBIfam" id="TIGR01573">
    <property type="entry name" value="cas2"/>
    <property type="match status" value="1"/>
</dbReference>
<evidence type="ECO:0000256" key="4">
    <source>
        <dbReference type="ARBA" id="ARBA00022723"/>
    </source>
</evidence>
<dbReference type="GO" id="GO:0046872">
    <property type="term" value="F:metal ion binding"/>
    <property type="evidence" value="ECO:0007669"/>
    <property type="project" value="UniProtKB-UniRule"/>
</dbReference>
<evidence type="ECO:0000256" key="6">
    <source>
        <dbReference type="ARBA" id="ARBA00022801"/>
    </source>
</evidence>
<evidence type="ECO:0000256" key="2">
    <source>
        <dbReference type="ARBA" id="ARBA00009959"/>
    </source>
</evidence>
<evidence type="ECO:0000256" key="9">
    <source>
        <dbReference type="HAMAP-Rule" id="MF_01471"/>
    </source>
</evidence>
<dbReference type="PIRSF" id="PIRSF032582">
    <property type="entry name" value="Cas2"/>
    <property type="match status" value="1"/>
</dbReference>
<evidence type="ECO:0000256" key="7">
    <source>
        <dbReference type="ARBA" id="ARBA00022842"/>
    </source>
</evidence>
<dbReference type="GO" id="GO:0043571">
    <property type="term" value="P:maintenance of CRISPR repeat elements"/>
    <property type="evidence" value="ECO:0007669"/>
    <property type="project" value="UniProtKB-UniRule"/>
</dbReference>
<dbReference type="EC" id="3.1.-.-" evidence="9"/>
<dbReference type="GO" id="GO:0004521">
    <property type="term" value="F:RNA endonuclease activity"/>
    <property type="evidence" value="ECO:0007669"/>
    <property type="project" value="UniProtKB-UniRule"/>
</dbReference>
<evidence type="ECO:0000313" key="12">
    <source>
        <dbReference type="Proteomes" id="UP000240206"/>
    </source>
</evidence>
<dbReference type="PANTHER" id="PTHR34405">
    <property type="entry name" value="CRISPR-ASSOCIATED ENDORIBONUCLEASE CAS2"/>
    <property type="match status" value="1"/>
</dbReference>
<dbReference type="SUPFAM" id="SSF143430">
    <property type="entry name" value="TTP0101/SSO1404-like"/>
    <property type="match status" value="1"/>
</dbReference>
<dbReference type="PANTHER" id="PTHR34405:SF3">
    <property type="entry name" value="CRISPR-ASSOCIATED ENDORIBONUCLEASE CAS2 3"/>
    <property type="match status" value="1"/>
</dbReference>
<dbReference type="GO" id="GO:0016787">
    <property type="term" value="F:hydrolase activity"/>
    <property type="evidence" value="ECO:0007669"/>
    <property type="project" value="UniProtKB-KW"/>
</dbReference>
<dbReference type="GO" id="GO:0051607">
    <property type="term" value="P:defense response to virus"/>
    <property type="evidence" value="ECO:0007669"/>
    <property type="project" value="UniProtKB-UniRule"/>
</dbReference>
<evidence type="ECO:0000256" key="1">
    <source>
        <dbReference type="ARBA" id="ARBA00001946"/>
    </source>
</evidence>
<keyword evidence="7 9" id="KW-0460">Magnesium</keyword>
<dbReference type="Gene3D" id="3.30.70.240">
    <property type="match status" value="1"/>
</dbReference>
<evidence type="ECO:0000256" key="3">
    <source>
        <dbReference type="ARBA" id="ARBA00022722"/>
    </source>
</evidence>
<proteinExistence type="inferred from homology"/>
<gene>
    <name evidence="9 11" type="primary">cas2</name>
    <name evidence="11" type="ORF">C7K08_09880</name>
</gene>
<dbReference type="CDD" id="cd09725">
    <property type="entry name" value="Cas2_I_II_III"/>
    <property type="match status" value="1"/>
</dbReference>
<keyword evidence="4 9" id="KW-0479">Metal-binding</keyword>
<reference evidence="12" key="1">
    <citation type="submission" date="2018-03" db="EMBL/GenBank/DDBJ databases">
        <title>Ecological and genomic features of two cosmopolitan and abundant freshwater picocyanobacteria.</title>
        <authorList>
            <person name="Cabello-Yeves P.J."/>
            <person name="Picazo A."/>
            <person name="Camacho A."/>
            <person name="Callieri C."/>
            <person name="Rosselli R."/>
            <person name="Roda-Garcia J."/>
            <person name="Coutinho F.H."/>
            <person name="Rodriguez-Valera F."/>
        </authorList>
    </citation>
    <scope>NUCLEOTIDE SEQUENCE [LARGE SCALE GENOMIC DNA]</scope>
    <source>
        <strain evidence="12">Tous</strain>
    </source>
</reference>
<comment type="cofactor">
    <cofactor evidence="1 9">
        <name>Mg(2+)</name>
        <dbReference type="ChEBI" id="CHEBI:18420"/>
    </cofactor>
</comment>
<protein>
    <recommendedName>
        <fullName evidence="9">CRISPR-associated endoribonuclease Cas2</fullName>
        <ecNumber evidence="9">3.1.-.-</ecNumber>
    </recommendedName>
</protein>
<dbReference type="HAMAP" id="MF_01471">
    <property type="entry name" value="Cas2"/>
    <property type="match status" value="1"/>
</dbReference>
<dbReference type="Proteomes" id="UP000240206">
    <property type="component" value="Unassembled WGS sequence"/>
</dbReference>
<comment type="subunit">
    <text evidence="9">Homodimer, forms a heterotetramer with a Cas1 homodimer.</text>
</comment>
<feature type="binding site" evidence="9">
    <location>
        <position position="12"/>
    </location>
    <ligand>
        <name>Mg(2+)</name>
        <dbReference type="ChEBI" id="CHEBI:18420"/>
        <note>catalytic</note>
    </ligand>
</feature>
<organism evidence="11 12">
    <name type="scientific">Synechococcus lacustris str. Tous</name>
    <dbReference type="NCBI Taxonomy" id="1910958"/>
    <lineage>
        <taxon>Bacteria</taxon>
        <taxon>Bacillati</taxon>
        <taxon>Cyanobacteriota</taxon>
        <taxon>Cyanophyceae</taxon>
        <taxon>Synechococcales</taxon>
        <taxon>Synechococcaceae</taxon>
        <taxon>Synechococcus</taxon>
    </lineage>
</organism>
<comment type="similarity">
    <text evidence="2 9 10">Belongs to the CRISPR-associated endoribonuclease Cas2 protein family.</text>
</comment>
<name>A0A2P7ECX0_9SYNE</name>
<evidence type="ECO:0000256" key="5">
    <source>
        <dbReference type="ARBA" id="ARBA00022759"/>
    </source>
</evidence>
<keyword evidence="6 9" id="KW-0378">Hydrolase</keyword>
<dbReference type="RefSeq" id="WP_106500468.1">
    <property type="nucleotide sequence ID" value="NZ_PXVC01000052.1"/>
</dbReference>
<keyword evidence="8 9" id="KW-0051">Antiviral defense</keyword>
<keyword evidence="3 9" id="KW-0540">Nuclease</keyword>
<dbReference type="Pfam" id="PF09827">
    <property type="entry name" value="CRISPR_Cas2"/>
    <property type="match status" value="1"/>
</dbReference>
<dbReference type="InterPro" id="IPR021127">
    <property type="entry name" value="CRISPR_associated_Cas2"/>
</dbReference>
<dbReference type="InterPro" id="IPR019199">
    <property type="entry name" value="Virulence_VapD/CRISPR_Cas2"/>
</dbReference>
<comment type="function">
    <text evidence="9">CRISPR (clustered regularly interspaced short palindromic repeat), is an adaptive immune system that provides protection against mobile genetic elements (viruses, transposable elements and conjugative plasmids). CRISPR clusters contain sequences complementary to antecedent mobile elements and target invading nucleic acids. CRISPR clusters are transcribed and processed into CRISPR RNA (crRNA). Functions as a ssRNA-specific endoribonuclease. Involved in the integration of spacer DNA into the CRISPR cassette.</text>
</comment>
<keyword evidence="5 9" id="KW-0255">Endonuclease</keyword>
<evidence type="ECO:0000313" key="11">
    <source>
        <dbReference type="EMBL" id="PSI01060.1"/>
    </source>
</evidence>
<dbReference type="AlphaFoldDB" id="A0A2P7ECX0"/>
<keyword evidence="12" id="KW-1185">Reference proteome</keyword>
<evidence type="ECO:0000256" key="10">
    <source>
        <dbReference type="PIRNR" id="PIRNR032582"/>
    </source>
</evidence>